<feature type="transmembrane region" description="Helical" evidence="1">
    <location>
        <begin position="171"/>
        <end position="191"/>
    </location>
</feature>
<keyword evidence="3" id="KW-0012">Acyltransferase</keyword>
<dbReference type="InterPro" id="IPR052728">
    <property type="entry name" value="O2_lipid_transport_reg"/>
</dbReference>
<dbReference type="PANTHER" id="PTHR11161">
    <property type="entry name" value="O-ACYLTRANSFERASE"/>
    <property type="match status" value="1"/>
</dbReference>
<feature type="transmembrane region" description="Helical" evidence="1">
    <location>
        <begin position="354"/>
        <end position="371"/>
    </location>
</feature>
<keyword evidence="3" id="KW-0808">Transferase</keyword>
<evidence type="ECO:0000259" key="2">
    <source>
        <dbReference type="Pfam" id="PF01757"/>
    </source>
</evidence>
<dbReference type="Pfam" id="PF01757">
    <property type="entry name" value="Acyl_transf_3"/>
    <property type="match status" value="1"/>
</dbReference>
<keyword evidence="1" id="KW-0812">Transmembrane</keyword>
<evidence type="ECO:0000313" key="4">
    <source>
        <dbReference type="Proteomes" id="UP000252357"/>
    </source>
</evidence>
<dbReference type="EMBL" id="QPGB01000004">
    <property type="protein sequence ID" value="RCS57015.1"/>
    <property type="molecule type" value="Genomic_DNA"/>
</dbReference>
<dbReference type="GO" id="GO:0016747">
    <property type="term" value="F:acyltransferase activity, transferring groups other than amino-acyl groups"/>
    <property type="evidence" value="ECO:0007669"/>
    <property type="project" value="InterPro"/>
</dbReference>
<evidence type="ECO:0000313" key="3">
    <source>
        <dbReference type="EMBL" id="RCS57015.1"/>
    </source>
</evidence>
<feature type="transmembrane region" description="Helical" evidence="1">
    <location>
        <begin position="75"/>
        <end position="93"/>
    </location>
</feature>
<dbReference type="InterPro" id="IPR002656">
    <property type="entry name" value="Acyl_transf_3_dom"/>
</dbReference>
<feature type="transmembrane region" description="Helical" evidence="1">
    <location>
        <begin position="233"/>
        <end position="250"/>
    </location>
</feature>
<keyword evidence="1" id="KW-0472">Membrane</keyword>
<feature type="transmembrane region" description="Helical" evidence="1">
    <location>
        <begin position="326"/>
        <end position="348"/>
    </location>
</feature>
<name>A0A368L0P5_9BURK</name>
<proteinExistence type="predicted"/>
<feature type="domain" description="Acyltransferase 3" evidence="2">
    <location>
        <begin position="32"/>
        <end position="361"/>
    </location>
</feature>
<comment type="caution">
    <text evidence="3">The sequence shown here is derived from an EMBL/GenBank/DDBJ whole genome shotgun (WGS) entry which is preliminary data.</text>
</comment>
<dbReference type="RefSeq" id="WP_114403157.1">
    <property type="nucleotide sequence ID" value="NZ_QPGB01000004.1"/>
</dbReference>
<feature type="transmembrane region" description="Helical" evidence="1">
    <location>
        <begin position="113"/>
        <end position="133"/>
    </location>
</feature>
<dbReference type="AlphaFoldDB" id="A0A368L0P5"/>
<sequence length="404" mass="45069">MSRIPAVMPRSRVVDEIKPIQPQRERHTYPLIDLLKIIAAQLITLHHLSCYGPLARATEQLAPTLSLLLFDYARMAVQIFLVLGGYLAARSVLRLAPGQLGQDAFNLIINRYLRLVLPFLAALVLAVFVAAFARQALDEAFVPEAPSQAQWIAHMFLLHGLLNFDALSSGAWYVAIDFQLFVMLVGLVAYSHRHRNVAHTVRLERSIALILGLGLLSLFWFNRDSRLDNLALYFFGAYALGFAAFCLEKLPLQGNTSLSHSTQRRLLLFMSLVPLTLWIDFRGRLLVALCTALALMAWQQPAFWAKLSVGVRQRLQGLAQVSYAQFLIGFPVALLVNSILAGTIAGAGGGTLCVIWLSTWLLTLGLAFPFYRHIEIPAQTLSVDCKGLWQYLSMKRLTRASTLR</sequence>
<dbReference type="Proteomes" id="UP000252357">
    <property type="component" value="Unassembled WGS sequence"/>
</dbReference>
<protein>
    <submittedName>
        <fullName evidence="3">Acyltransferase</fullName>
    </submittedName>
</protein>
<dbReference type="OrthoDB" id="8956208at2"/>
<evidence type="ECO:0000256" key="1">
    <source>
        <dbReference type="SAM" id="Phobius"/>
    </source>
</evidence>
<accession>A0A368L0P5</accession>
<keyword evidence="1" id="KW-1133">Transmembrane helix</keyword>
<gene>
    <name evidence="3" type="ORF">DU000_09415</name>
</gene>
<dbReference type="PANTHER" id="PTHR11161:SF12">
    <property type="entry name" value="ACYLTRANSFERASE 3 DOMAIN-CONTAINING PROTEIN-RELATED"/>
    <property type="match status" value="1"/>
</dbReference>
<keyword evidence="4" id="KW-1185">Reference proteome</keyword>
<feature type="transmembrane region" description="Helical" evidence="1">
    <location>
        <begin position="203"/>
        <end position="221"/>
    </location>
</feature>
<organism evidence="3 4">
    <name type="scientific">Parvibium lacunae</name>
    <dbReference type="NCBI Taxonomy" id="1888893"/>
    <lineage>
        <taxon>Bacteria</taxon>
        <taxon>Pseudomonadati</taxon>
        <taxon>Pseudomonadota</taxon>
        <taxon>Betaproteobacteria</taxon>
        <taxon>Burkholderiales</taxon>
        <taxon>Alcaligenaceae</taxon>
        <taxon>Parvibium</taxon>
    </lineage>
</organism>
<reference evidence="3 4" key="1">
    <citation type="journal article" date="2018" name="Int. J. Syst. Evol. Microbiol.">
        <title>Parvibium lacunae gen. nov., sp. nov., a new member of the family Alcaligenaceae isolated from a freshwater pond.</title>
        <authorList>
            <person name="Chen W.M."/>
            <person name="Xie P.B."/>
            <person name="Hsu M.Y."/>
            <person name="Sheu S.Y."/>
        </authorList>
    </citation>
    <scope>NUCLEOTIDE SEQUENCE [LARGE SCALE GENOMIC DNA]</scope>
    <source>
        <strain evidence="3 4">KMB9</strain>
    </source>
</reference>